<organism evidence="2 3">
    <name type="scientific">Streptomyces albospinus</name>
    <dbReference type="NCBI Taxonomy" id="285515"/>
    <lineage>
        <taxon>Bacteria</taxon>
        <taxon>Bacillati</taxon>
        <taxon>Actinomycetota</taxon>
        <taxon>Actinomycetes</taxon>
        <taxon>Kitasatosporales</taxon>
        <taxon>Streptomycetaceae</taxon>
        <taxon>Streptomyces</taxon>
    </lineage>
</organism>
<accession>A0ABQ2V5F6</accession>
<gene>
    <name evidence="2" type="ORF">GCM10010211_33780</name>
</gene>
<feature type="region of interest" description="Disordered" evidence="1">
    <location>
        <begin position="34"/>
        <end position="66"/>
    </location>
</feature>
<evidence type="ECO:0000313" key="2">
    <source>
        <dbReference type="EMBL" id="GGU65795.1"/>
    </source>
</evidence>
<proteinExistence type="predicted"/>
<dbReference type="EMBL" id="BMRP01000010">
    <property type="protein sequence ID" value="GGU65795.1"/>
    <property type="molecule type" value="Genomic_DNA"/>
</dbReference>
<evidence type="ECO:0000256" key="1">
    <source>
        <dbReference type="SAM" id="MobiDB-lite"/>
    </source>
</evidence>
<comment type="caution">
    <text evidence="2">The sequence shown here is derived from an EMBL/GenBank/DDBJ whole genome shotgun (WGS) entry which is preliminary data.</text>
</comment>
<reference evidence="3" key="1">
    <citation type="journal article" date="2019" name="Int. J. Syst. Evol. Microbiol.">
        <title>The Global Catalogue of Microorganisms (GCM) 10K type strain sequencing project: providing services to taxonomists for standard genome sequencing and annotation.</title>
        <authorList>
            <consortium name="The Broad Institute Genomics Platform"/>
            <consortium name="The Broad Institute Genome Sequencing Center for Infectious Disease"/>
            <person name="Wu L."/>
            <person name="Ma J."/>
        </authorList>
    </citation>
    <scope>NUCLEOTIDE SEQUENCE [LARGE SCALE GENOMIC DNA]</scope>
    <source>
        <strain evidence="3">JCM 3399</strain>
    </source>
</reference>
<protein>
    <recommendedName>
        <fullName evidence="4">Transposase</fullName>
    </recommendedName>
</protein>
<sequence length="66" mass="7109">MSVADNGMIATAAPLRDEEELSLREIAGRLVIRTGKKRGEQPGSVSGPAPQLLANVRPRRGSRRSQ</sequence>
<feature type="compositionally biased region" description="Basic residues" evidence="1">
    <location>
        <begin position="57"/>
        <end position="66"/>
    </location>
</feature>
<evidence type="ECO:0008006" key="4">
    <source>
        <dbReference type="Google" id="ProtNLM"/>
    </source>
</evidence>
<dbReference type="Proteomes" id="UP000654471">
    <property type="component" value="Unassembled WGS sequence"/>
</dbReference>
<evidence type="ECO:0000313" key="3">
    <source>
        <dbReference type="Proteomes" id="UP000654471"/>
    </source>
</evidence>
<keyword evidence="3" id="KW-1185">Reference proteome</keyword>
<name>A0ABQ2V5F6_9ACTN</name>